<dbReference type="Proteomes" id="UP000242447">
    <property type="component" value="Chromosome"/>
</dbReference>
<dbReference type="GO" id="GO:0005829">
    <property type="term" value="C:cytosol"/>
    <property type="evidence" value="ECO:0007669"/>
    <property type="project" value="TreeGrafter"/>
</dbReference>
<sequence>MSRSPIRGWLLRVERLAAIGAVAIPMAAAMVLGFFWLFDHGWLLYFAGISAALSLIALIIRRWPRRARTAKAALADTGVAPNPEWDDRAQKAYDAALEVIATRLGASTAWEDLQPLAFDVIATVAAHSGEKGKSALDFTLPEALLLTERVSSRFRADLRRHIPFSDSLSLKSIIWLWRNRDRAQALWNVGQNAWRVVRLLRNPPLAVIQEIDRAAAGGHQNMLTSEAISLVQTVLLQEVAKAAVDLYSGHLRFSDAELLKLRREDAALDESRIASPDTPLRVVFAGQVSAGKSTLINALLGENRAETDMPPTTPGATAYTTMLGGVPATLLDLAGLDGSERARQIARDHLLQADIVVWVLKANRPARAPDVAALRDWFAALDENKARRRPPLIPVAAWVDALLPADTAVALPPEAVAAISTAMRTIGDELSDAVGAPLPLPIPVRSTAPQWNIETLHQVLAANVIEGLMVQRNRVRLTPQGGAIRQEIGRAVHGIGAGLGLGTKLGLERLGFGRGKKDSKTDGPALLPPPDDTGKPPE</sequence>
<keyword evidence="2" id="KW-0472">Membrane</keyword>
<reference evidence="4 5" key="1">
    <citation type="submission" date="2017-02" db="EMBL/GenBank/DDBJ databases">
        <title>Ketogulonicigenium robustum SPU B003 Genome sequencing and assembly.</title>
        <authorList>
            <person name="Li Y."/>
            <person name="Liu L."/>
            <person name="Wang C."/>
            <person name="Zhang M."/>
            <person name="Zhang T."/>
            <person name="Zhang Y."/>
        </authorList>
    </citation>
    <scope>NUCLEOTIDE SEQUENCE [LARGE SCALE GENOMIC DNA]</scope>
    <source>
        <strain evidence="4 5">SPU_B003</strain>
    </source>
</reference>
<dbReference type="GO" id="GO:0030488">
    <property type="term" value="P:tRNA methylation"/>
    <property type="evidence" value="ECO:0007669"/>
    <property type="project" value="TreeGrafter"/>
</dbReference>
<dbReference type="Pfam" id="PF01926">
    <property type="entry name" value="MMR_HSR1"/>
    <property type="match status" value="1"/>
</dbReference>
<keyword evidence="2" id="KW-1133">Transmembrane helix</keyword>
<dbReference type="InterPro" id="IPR027417">
    <property type="entry name" value="P-loop_NTPase"/>
</dbReference>
<evidence type="ECO:0000256" key="2">
    <source>
        <dbReference type="SAM" id="Phobius"/>
    </source>
</evidence>
<dbReference type="STRING" id="92947.BVG79_00624"/>
<evidence type="ECO:0000256" key="1">
    <source>
        <dbReference type="SAM" id="MobiDB-lite"/>
    </source>
</evidence>
<accession>A0A1W6NXK3</accession>
<evidence type="ECO:0000313" key="5">
    <source>
        <dbReference type="Proteomes" id="UP000242447"/>
    </source>
</evidence>
<evidence type="ECO:0000259" key="3">
    <source>
        <dbReference type="Pfam" id="PF01926"/>
    </source>
</evidence>
<feature type="region of interest" description="Disordered" evidence="1">
    <location>
        <begin position="512"/>
        <end position="538"/>
    </location>
</feature>
<dbReference type="KEGG" id="kro:BVG79_00624"/>
<proteinExistence type="predicted"/>
<organism evidence="4 5">
    <name type="scientific">Ketogulonicigenium robustum</name>
    <dbReference type="NCBI Taxonomy" id="92947"/>
    <lineage>
        <taxon>Bacteria</taxon>
        <taxon>Pseudomonadati</taxon>
        <taxon>Pseudomonadota</taxon>
        <taxon>Alphaproteobacteria</taxon>
        <taxon>Rhodobacterales</taxon>
        <taxon>Roseobacteraceae</taxon>
        <taxon>Ketogulonicigenium</taxon>
    </lineage>
</organism>
<keyword evidence="2" id="KW-0812">Transmembrane</keyword>
<dbReference type="GO" id="GO:0002098">
    <property type="term" value="P:tRNA wobble uridine modification"/>
    <property type="evidence" value="ECO:0007669"/>
    <property type="project" value="TreeGrafter"/>
</dbReference>
<dbReference type="RefSeq" id="WP_085785598.1">
    <property type="nucleotide sequence ID" value="NZ_CP019937.1"/>
</dbReference>
<dbReference type="PANTHER" id="PTHR42714:SF2">
    <property type="entry name" value="TRNA MODIFICATION GTPASE GTPBP3, MITOCHONDRIAL"/>
    <property type="match status" value="1"/>
</dbReference>
<dbReference type="GO" id="GO:0005525">
    <property type="term" value="F:GTP binding"/>
    <property type="evidence" value="ECO:0007669"/>
    <property type="project" value="InterPro"/>
</dbReference>
<keyword evidence="5" id="KW-1185">Reference proteome</keyword>
<dbReference type="PANTHER" id="PTHR42714">
    <property type="entry name" value="TRNA MODIFICATION GTPASE GTPBP3"/>
    <property type="match status" value="1"/>
</dbReference>
<protein>
    <submittedName>
        <fullName evidence="4">GTP-binding protein HSR1-related protein</fullName>
    </submittedName>
</protein>
<feature type="domain" description="G" evidence="3">
    <location>
        <begin position="281"/>
        <end position="364"/>
    </location>
</feature>
<feature type="transmembrane region" description="Helical" evidence="2">
    <location>
        <begin position="16"/>
        <end position="36"/>
    </location>
</feature>
<dbReference type="AlphaFoldDB" id="A0A1W6NXK3"/>
<dbReference type="SUPFAM" id="SSF52540">
    <property type="entry name" value="P-loop containing nucleoside triphosphate hydrolases"/>
    <property type="match status" value="1"/>
</dbReference>
<feature type="transmembrane region" description="Helical" evidence="2">
    <location>
        <begin position="42"/>
        <end position="60"/>
    </location>
</feature>
<dbReference type="EMBL" id="CP019937">
    <property type="protein sequence ID" value="ARO13976.1"/>
    <property type="molecule type" value="Genomic_DNA"/>
</dbReference>
<dbReference type="InterPro" id="IPR006073">
    <property type="entry name" value="GTP-bd"/>
</dbReference>
<name>A0A1W6NXK3_9RHOB</name>
<evidence type="ECO:0000313" key="4">
    <source>
        <dbReference type="EMBL" id="ARO13976.1"/>
    </source>
</evidence>
<gene>
    <name evidence="4" type="primary">ykfA</name>
    <name evidence="4" type="ORF">BVG79_00624</name>
</gene>
<dbReference type="OrthoDB" id="238366at2"/>
<dbReference type="Gene3D" id="3.40.50.300">
    <property type="entry name" value="P-loop containing nucleotide triphosphate hydrolases"/>
    <property type="match status" value="1"/>
</dbReference>